<sequence length="337" mass="39943">MDVVNLINDFEGFSIYKEFDPKLFAKRFNKLKRPSEFEYYFNIFEKQLRATDNKNYLLYHENGLSWTDALLKLCEKKLNSREEFDSFLEKFRSPYINEVYIQKKRIDYGQDKLEGFSRFDINQEYDPRLFTKTFGNVKEPREFVNHFSVFEQQLKASANSKSLEIYHKNGLVWTQAVLNLLKNRLTVSSRYDTFLKNLNSPFINDRYIKQKLDELVAPALAKKEIEDTGVKKKIPLPVRREKKKQVVQAAGSTSHFEKFEKQDTKKNLSQIKSMTLSHSNEQQELTYAQLQFDNNVKFPNNARSVSAEKTIYATIRHTKDQPIKDQQKNYRKESERS</sequence>
<dbReference type="AlphaFoldDB" id="A0A829ACI2"/>
<dbReference type="Proteomes" id="UP000010504">
    <property type="component" value="Unassembled WGS sequence"/>
</dbReference>
<dbReference type="RefSeq" id="WP_002329335.1">
    <property type="nucleotide sequence ID" value="NZ_KB029912.1"/>
</dbReference>
<feature type="region of interest" description="Disordered" evidence="1">
    <location>
        <begin position="316"/>
        <end position="337"/>
    </location>
</feature>
<evidence type="ECO:0000313" key="2">
    <source>
        <dbReference type="EMBL" id="ELB41554.1"/>
    </source>
</evidence>
<evidence type="ECO:0000313" key="3">
    <source>
        <dbReference type="Proteomes" id="UP000010504"/>
    </source>
</evidence>
<reference evidence="2 3" key="1">
    <citation type="submission" date="2012-12" db="EMBL/GenBank/DDBJ databases">
        <title>The Genome Sequence of Enterococcus faecium E2039.</title>
        <authorList>
            <consortium name="The Broad Institute Genome Sequencing Platform"/>
            <consortium name="The Broad Institute Genome Sequencing Center for Infectious Disease"/>
            <person name="Earl A.M."/>
            <person name="Gilmore M.S."/>
            <person name="van Schaik W."/>
            <person name="Lebreton F."/>
            <person name="Willems R.J."/>
            <person name="Walker B."/>
            <person name="Young S.K."/>
            <person name="Zeng Q."/>
            <person name="Gargeya S."/>
            <person name="Fitzgerald M."/>
            <person name="Haas B."/>
            <person name="Abouelleil A."/>
            <person name="Alvarado L."/>
            <person name="Arachchi H.M."/>
            <person name="Berlin A.M."/>
            <person name="Chapman S.B."/>
            <person name="Dewar J."/>
            <person name="Goldberg J."/>
            <person name="Griggs A."/>
            <person name="Gujja S."/>
            <person name="Hansen M."/>
            <person name="Howarth C."/>
            <person name="Imamovic A."/>
            <person name="Larimer J."/>
            <person name="McCowan C."/>
            <person name="Murphy C."/>
            <person name="Neiman D."/>
            <person name="Pearson M."/>
            <person name="Priest M."/>
            <person name="Roberts A."/>
            <person name="Saif S."/>
            <person name="Shea T."/>
            <person name="Sisk P."/>
            <person name="Sykes S."/>
            <person name="Wortman J."/>
            <person name="Nusbaum C."/>
            <person name="Birren B."/>
        </authorList>
    </citation>
    <scope>NUCLEOTIDE SEQUENCE [LARGE SCALE GENOMIC DNA]</scope>
    <source>
        <strain evidence="2 3">E2039</strain>
    </source>
</reference>
<gene>
    <name evidence="2" type="ORF">OKA_03222</name>
</gene>
<feature type="compositionally biased region" description="Basic and acidic residues" evidence="1">
    <location>
        <begin position="317"/>
        <end position="337"/>
    </location>
</feature>
<dbReference type="EMBL" id="AHXS01000004">
    <property type="protein sequence ID" value="ELB41554.1"/>
    <property type="molecule type" value="Genomic_DNA"/>
</dbReference>
<organism evidence="2 3">
    <name type="scientific">Enterococcus faecium EnGen0026</name>
    <dbReference type="NCBI Taxonomy" id="1138917"/>
    <lineage>
        <taxon>Bacteria</taxon>
        <taxon>Bacillati</taxon>
        <taxon>Bacillota</taxon>
        <taxon>Bacilli</taxon>
        <taxon>Lactobacillales</taxon>
        <taxon>Enterococcaceae</taxon>
        <taxon>Enterococcus</taxon>
    </lineage>
</organism>
<name>A0A829ACI2_ENTFC</name>
<dbReference type="GeneID" id="66497313"/>
<protein>
    <submittedName>
        <fullName evidence="2">Uncharacterized protein</fullName>
    </submittedName>
</protein>
<evidence type="ECO:0000256" key="1">
    <source>
        <dbReference type="SAM" id="MobiDB-lite"/>
    </source>
</evidence>
<accession>A0A829ACI2</accession>
<proteinExistence type="predicted"/>
<comment type="caution">
    <text evidence="2">The sequence shown here is derived from an EMBL/GenBank/DDBJ whole genome shotgun (WGS) entry which is preliminary data.</text>
</comment>